<dbReference type="Proteomes" id="UP000094707">
    <property type="component" value="Chromosome I"/>
</dbReference>
<dbReference type="KEGG" id="mcub:MCBB_0743"/>
<evidence type="ECO:0000259" key="1">
    <source>
        <dbReference type="Pfam" id="PF01936"/>
    </source>
</evidence>
<proteinExistence type="predicted"/>
<gene>
    <name evidence="2" type="ORF">MCBB_0743</name>
</gene>
<dbReference type="AlphaFoldDB" id="A0A1D3L0X3"/>
<dbReference type="CDD" id="cd10911">
    <property type="entry name" value="PIN_LabA"/>
    <property type="match status" value="1"/>
</dbReference>
<organism evidence="2 3">
    <name type="scientific">Methanobacterium congolense</name>
    <dbReference type="NCBI Taxonomy" id="118062"/>
    <lineage>
        <taxon>Archaea</taxon>
        <taxon>Methanobacteriati</taxon>
        <taxon>Methanobacteriota</taxon>
        <taxon>Methanomada group</taxon>
        <taxon>Methanobacteria</taxon>
        <taxon>Methanobacteriales</taxon>
        <taxon>Methanobacteriaceae</taxon>
        <taxon>Methanobacterium</taxon>
    </lineage>
</organism>
<dbReference type="STRING" id="118062.MCBB_0743"/>
<feature type="domain" description="NYN" evidence="1">
    <location>
        <begin position="4"/>
        <end position="174"/>
    </location>
</feature>
<sequence>MQERVMIFIDGANLFHGCSNYKKGYKIDMLKLRDELVGGRKLVSSHYYAAIPRENSSQFPAQKRFLDMLSYNGFNVTAVPLKTHRVTVKCDYCGMENHTTEQVEKGVDIALATDLISFAMDDQYDTAIIVSGDYDYFRAIQEVQRRGKKVEIAYFLIQGITEEFIQVADNFISLNGIADKITKE</sequence>
<name>A0A1D3L0X3_9EURY</name>
<keyword evidence="3" id="KW-1185">Reference proteome</keyword>
<dbReference type="InterPro" id="IPR047140">
    <property type="entry name" value="LabA"/>
</dbReference>
<dbReference type="Gene3D" id="3.40.50.1010">
    <property type="entry name" value="5'-nuclease"/>
    <property type="match status" value="1"/>
</dbReference>
<evidence type="ECO:0000313" key="2">
    <source>
        <dbReference type="EMBL" id="SCG85314.1"/>
    </source>
</evidence>
<protein>
    <recommendedName>
        <fullName evidence="1">NYN domain-containing protein</fullName>
    </recommendedName>
</protein>
<dbReference type="OrthoDB" id="359276at2157"/>
<dbReference type="EMBL" id="LT607756">
    <property type="protein sequence ID" value="SCG85314.1"/>
    <property type="molecule type" value="Genomic_DNA"/>
</dbReference>
<dbReference type="PANTHER" id="PTHR35458">
    <property type="entry name" value="SLR0755 PROTEIN"/>
    <property type="match status" value="1"/>
</dbReference>
<dbReference type="GO" id="GO:0004540">
    <property type="term" value="F:RNA nuclease activity"/>
    <property type="evidence" value="ECO:0007669"/>
    <property type="project" value="InterPro"/>
</dbReference>
<accession>A0A1D3L0X3</accession>
<evidence type="ECO:0000313" key="3">
    <source>
        <dbReference type="Proteomes" id="UP000094707"/>
    </source>
</evidence>
<dbReference type="RefSeq" id="WP_071906499.1">
    <property type="nucleotide sequence ID" value="NZ_LT607756.1"/>
</dbReference>
<dbReference type="PATRIC" id="fig|129848.4.peg.748"/>
<dbReference type="PANTHER" id="PTHR35458:SF8">
    <property type="entry name" value="SLR0650 PROTEIN"/>
    <property type="match status" value="1"/>
</dbReference>
<reference evidence="2 3" key="1">
    <citation type="submission" date="2016-08" db="EMBL/GenBank/DDBJ databases">
        <authorList>
            <person name="Seilhamer J.J."/>
        </authorList>
    </citation>
    <scope>NUCLEOTIDE SEQUENCE [LARGE SCALE GENOMIC DNA]</scope>
    <source>
        <strain evidence="2">Buetzberg</strain>
    </source>
</reference>
<dbReference type="InterPro" id="IPR021139">
    <property type="entry name" value="NYN"/>
</dbReference>
<dbReference type="GeneID" id="30411597"/>
<dbReference type="Pfam" id="PF01936">
    <property type="entry name" value="NYN"/>
    <property type="match status" value="1"/>
</dbReference>